<dbReference type="EMBL" id="VDUW01000008">
    <property type="protein sequence ID" value="TXL63366.1"/>
    <property type="molecule type" value="Genomic_DNA"/>
</dbReference>
<gene>
    <name evidence="3" type="ORF">FHP05_11165</name>
</gene>
<evidence type="ECO:0000259" key="2">
    <source>
        <dbReference type="Pfam" id="PF09648"/>
    </source>
</evidence>
<accession>A0A5C8NQF3</accession>
<dbReference type="OrthoDB" id="2388036at2"/>
<dbReference type="Gene3D" id="2.40.128.690">
    <property type="entry name" value="YycH protein, domain 3-like"/>
    <property type="match status" value="1"/>
</dbReference>
<keyword evidence="1" id="KW-0812">Transmembrane</keyword>
<dbReference type="GO" id="GO:0016020">
    <property type="term" value="C:membrane"/>
    <property type="evidence" value="ECO:0007669"/>
    <property type="project" value="InterPro"/>
</dbReference>
<dbReference type="Proteomes" id="UP000321574">
    <property type="component" value="Unassembled WGS sequence"/>
</dbReference>
<evidence type="ECO:0000313" key="3">
    <source>
        <dbReference type="EMBL" id="TXL63366.1"/>
    </source>
</evidence>
<organism evidence="3 4">
    <name type="scientific">Cerasibacillus terrae</name>
    <dbReference type="NCBI Taxonomy" id="2498845"/>
    <lineage>
        <taxon>Bacteria</taxon>
        <taxon>Bacillati</taxon>
        <taxon>Bacillota</taxon>
        <taxon>Bacilli</taxon>
        <taxon>Bacillales</taxon>
        <taxon>Bacillaceae</taxon>
        <taxon>Cerasibacillus</taxon>
    </lineage>
</organism>
<feature type="transmembrane region" description="Helical" evidence="1">
    <location>
        <begin position="9"/>
        <end position="26"/>
    </location>
</feature>
<sequence length="309" mass="36177">MQWRQIKTLFILCFLILDVYLVFQFLEKQQATDIGFLEDKDVTLEQQLKDDDITIENMPEQEVKESFIKVKQKAFSKEERKRLEKMPNQDVMVTNENHLVISQFKEPVPLTNKTTDEQFQKVIQANMLHGEEYRFGDWNKEKNVIYFFQVKNGRPIYYNSSGIIVVYLNEKNEMVLYTQTCLDEAIINSEKKSLIHPVEAVGRLYNSQQIVPGDTVTKMSVGYHTVVPLEDGVQVFLPTWNISVNKEQDFFVNATEGIVFSSDHEEFLATHVSNVLEKIKHDKDISWKKSIVEMLENKMIYLDNRSETD</sequence>
<keyword evidence="1" id="KW-0472">Membrane</keyword>
<dbReference type="RefSeq" id="WP_147668268.1">
    <property type="nucleotide sequence ID" value="NZ_VDUW01000008.1"/>
</dbReference>
<dbReference type="InterPro" id="IPR018604">
    <property type="entry name" value="YycI-like"/>
</dbReference>
<protein>
    <recommendedName>
        <fullName evidence="2">Regulatory protein YycH-like domain-containing protein</fullName>
    </recommendedName>
</protein>
<feature type="domain" description="Regulatory protein YycH-like" evidence="2">
    <location>
        <begin position="40"/>
        <end position="255"/>
    </location>
</feature>
<dbReference type="AlphaFoldDB" id="A0A5C8NQF3"/>
<keyword evidence="1" id="KW-1133">Transmembrane helix</keyword>
<name>A0A5C8NQF3_9BACI</name>
<evidence type="ECO:0000313" key="4">
    <source>
        <dbReference type="Proteomes" id="UP000321574"/>
    </source>
</evidence>
<proteinExistence type="predicted"/>
<dbReference type="Pfam" id="PF09648">
    <property type="entry name" value="YycI"/>
    <property type="match status" value="1"/>
</dbReference>
<comment type="caution">
    <text evidence="3">The sequence shown here is derived from an EMBL/GenBank/DDBJ whole genome shotgun (WGS) entry which is preliminary data.</text>
</comment>
<reference evidence="3 4" key="1">
    <citation type="submission" date="2019-06" db="EMBL/GenBank/DDBJ databases">
        <title>Cerasibacillus sp. nov., isolated from maize field.</title>
        <authorList>
            <person name="Lin S.-Y."/>
            <person name="Tsai C.-F."/>
            <person name="Young C.-C."/>
        </authorList>
    </citation>
    <scope>NUCLEOTIDE SEQUENCE [LARGE SCALE GENOMIC DNA]</scope>
    <source>
        <strain evidence="3 4">CC-CFT480</strain>
    </source>
</reference>
<keyword evidence="4" id="KW-1185">Reference proteome</keyword>
<evidence type="ECO:0000256" key="1">
    <source>
        <dbReference type="SAM" id="Phobius"/>
    </source>
</evidence>